<accession>A0A371EGY4</accession>
<organism evidence="1 2">
    <name type="scientific">Mucuna pruriens</name>
    <name type="common">Velvet bean</name>
    <name type="synonym">Dolichos pruriens</name>
    <dbReference type="NCBI Taxonomy" id="157652"/>
    <lineage>
        <taxon>Eukaryota</taxon>
        <taxon>Viridiplantae</taxon>
        <taxon>Streptophyta</taxon>
        <taxon>Embryophyta</taxon>
        <taxon>Tracheophyta</taxon>
        <taxon>Spermatophyta</taxon>
        <taxon>Magnoliopsida</taxon>
        <taxon>eudicotyledons</taxon>
        <taxon>Gunneridae</taxon>
        <taxon>Pentapetalae</taxon>
        <taxon>rosids</taxon>
        <taxon>fabids</taxon>
        <taxon>Fabales</taxon>
        <taxon>Fabaceae</taxon>
        <taxon>Papilionoideae</taxon>
        <taxon>50 kb inversion clade</taxon>
        <taxon>NPAAA clade</taxon>
        <taxon>indigoferoid/millettioid clade</taxon>
        <taxon>Phaseoleae</taxon>
        <taxon>Mucuna</taxon>
    </lineage>
</organism>
<gene>
    <name evidence="1" type="ORF">CR513_56054</name>
</gene>
<reference evidence="1" key="1">
    <citation type="submission" date="2018-05" db="EMBL/GenBank/DDBJ databases">
        <title>Draft genome of Mucuna pruriens seed.</title>
        <authorList>
            <person name="Nnadi N.E."/>
            <person name="Vos R."/>
            <person name="Hasami M.H."/>
            <person name="Devisetty U.K."/>
            <person name="Aguiy J.C."/>
        </authorList>
    </citation>
    <scope>NUCLEOTIDE SEQUENCE [LARGE SCALE GENOMIC DNA]</scope>
    <source>
        <strain evidence="1">JCA_2017</strain>
    </source>
</reference>
<sequence>MELLNFLPSLKYFIMASNDIGEPFYTKDLLLLQNLKQLDLSFNKLRSFFTPQGT</sequence>
<feature type="non-terminal residue" evidence="1">
    <location>
        <position position="54"/>
    </location>
</feature>
<dbReference type="EMBL" id="QJKJ01013982">
    <property type="protein sequence ID" value="RDX65300.1"/>
    <property type="molecule type" value="Genomic_DNA"/>
</dbReference>
<comment type="caution">
    <text evidence="1">The sequence shown here is derived from an EMBL/GenBank/DDBJ whole genome shotgun (WGS) entry which is preliminary data.</text>
</comment>
<dbReference type="SUPFAM" id="SSF52075">
    <property type="entry name" value="Outer arm dynein light chain 1"/>
    <property type="match status" value="1"/>
</dbReference>
<evidence type="ECO:0000313" key="2">
    <source>
        <dbReference type="Proteomes" id="UP000257109"/>
    </source>
</evidence>
<proteinExistence type="predicted"/>
<dbReference type="InterPro" id="IPR032675">
    <property type="entry name" value="LRR_dom_sf"/>
</dbReference>
<dbReference type="Proteomes" id="UP000257109">
    <property type="component" value="Unassembled WGS sequence"/>
</dbReference>
<dbReference type="Gene3D" id="3.80.10.10">
    <property type="entry name" value="Ribonuclease Inhibitor"/>
    <property type="match status" value="1"/>
</dbReference>
<protein>
    <submittedName>
        <fullName evidence="1">Uncharacterized protein</fullName>
    </submittedName>
</protein>
<name>A0A371EGY4_MUCPR</name>
<evidence type="ECO:0000313" key="1">
    <source>
        <dbReference type="EMBL" id="RDX65300.1"/>
    </source>
</evidence>
<dbReference type="AlphaFoldDB" id="A0A371EGY4"/>
<keyword evidence="2" id="KW-1185">Reference proteome</keyword>